<dbReference type="PANTHER" id="PTHR24281">
    <property type="entry name" value="STEROID 21-HYDROXYLASE-RELATED"/>
    <property type="match status" value="1"/>
</dbReference>
<name>A0AAU9S6B3_THLAR</name>
<dbReference type="Proteomes" id="UP000836841">
    <property type="component" value="Unassembled WGS sequence"/>
</dbReference>
<evidence type="ECO:0000256" key="1">
    <source>
        <dbReference type="PIRSR" id="PIRSR602401-1"/>
    </source>
</evidence>
<dbReference type="Pfam" id="PF00067">
    <property type="entry name" value="p450"/>
    <property type="match status" value="1"/>
</dbReference>
<dbReference type="GO" id="GO:0005506">
    <property type="term" value="F:iron ion binding"/>
    <property type="evidence" value="ECO:0007669"/>
    <property type="project" value="InterPro"/>
</dbReference>
<accession>A0AAU9S6B3</accession>
<sequence>MSSDLVSRGYLSTILSPSGEQWKKMRKILTSEVLSPARHHWLHGKRAQEADHLVHYVYSQCMNSVTAGLVNVRVIARHYCGNVIRKLIFNKRFFGEGREDGGPGAEEIEHINSLFTILKYLFSFCISDYVPCFRGLADLDGHEKIMRTALGIVVKYQDPLVDERIKKLANGCKKEEEDLLDVLITLKDSDGCPLLSPQEIKSQIVELMIATVDNPSNAVEWTLAEMLNKPEVLKKAVEELDRVVGREWLVQESDFIKLNYVKACVKEAFRLHPFAPFNPPHVSKKDTTVANYFIPKGSHVLLSRPGLGRNPGVWEDALEFKPERHLQNDSSSVASTDPNLRLLSFSIGRRGCPGVTLGTSITTMLMARLLQCFTWNLPPTLFMIDLRESEDDLILAQPLVALAEPRLSENLYTSSLSI</sequence>
<dbReference type="EMBL" id="CAJVSB020000527">
    <property type="protein sequence ID" value="CAH2056703.1"/>
    <property type="molecule type" value="Genomic_DNA"/>
</dbReference>
<reference evidence="3 4" key="1">
    <citation type="submission" date="2022-03" db="EMBL/GenBank/DDBJ databases">
        <authorList>
            <person name="Nunn A."/>
            <person name="Chopra R."/>
            <person name="Nunn A."/>
            <person name="Contreras Garrido A."/>
        </authorList>
    </citation>
    <scope>NUCLEOTIDE SEQUENCE [LARGE SCALE GENOMIC DNA]</scope>
</reference>
<dbReference type="InterPro" id="IPR002401">
    <property type="entry name" value="Cyt_P450_E_grp-I"/>
</dbReference>
<evidence type="ECO:0000313" key="4">
    <source>
        <dbReference type="Proteomes" id="UP000836841"/>
    </source>
</evidence>
<protein>
    <recommendedName>
        <fullName evidence="5">Cytochrome P450</fullName>
    </recommendedName>
</protein>
<dbReference type="SUPFAM" id="SSF48264">
    <property type="entry name" value="Cytochrome P450"/>
    <property type="match status" value="1"/>
</dbReference>
<dbReference type="PRINTS" id="PR00463">
    <property type="entry name" value="EP450I"/>
</dbReference>
<evidence type="ECO:0000313" key="3">
    <source>
        <dbReference type="EMBL" id="CAH2056703.1"/>
    </source>
</evidence>
<keyword evidence="1 2" id="KW-0349">Heme</keyword>
<keyword evidence="1 2" id="KW-0479">Metal-binding</keyword>
<dbReference type="InterPro" id="IPR001128">
    <property type="entry name" value="Cyt_P450"/>
</dbReference>
<evidence type="ECO:0008006" key="5">
    <source>
        <dbReference type="Google" id="ProtNLM"/>
    </source>
</evidence>
<keyword evidence="2" id="KW-0503">Monooxygenase</keyword>
<evidence type="ECO:0000256" key="2">
    <source>
        <dbReference type="RuleBase" id="RU000461"/>
    </source>
</evidence>
<dbReference type="GO" id="GO:0004497">
    <property type="term" value="F:monooxygenase activity"/>
    <property type="evidence" value="ECO:0007669"/>
    <property type="project" value="UniProtKB-KW"/>
</dbReference>
<dbReference type="InterPro" id="IPR017972">
    <property type="entry name" value="Cyt_P450_CS"/>
</dbReference>
<proteinExistence type="inferred from homology"/>
<dbReference type="Gene3D" id="1.10.630.10">
    <property type="entry name" value="Cytochrome P450"/>
    <property type="match status" value="1"/>
</dbReference>
<feature type="binding site" description="axial binding residue" evidence="1">
    <location>
        <position position="352"/>
    </location>
    <ligand>
        <name>heme</name>
        <dbReference type="ChEBI" id="CHEBI:30413"/>
    </ligand>
    <ligandPart>
        <name>Fe</name>
        <dbReference type="ChEBI" id="CHEBI:18248"/>
    </ligandPart>
</feature>
<dbReference type="AlphaFoldDB" id="A0AAU9S6B3"/>
<dbReference type="GO" id="GO:0016705">
    <property type="term" value="F:oxidoreductase activity, acting on paired donors, with incorporation or reduction of molecular oxygen"/>
    <property type="evidence" value="ECO:0007669"/>
    <property type="project" value="InterPro"/>
</dbReference>
<keyword evidence="4" id="KW-1185">Reference proteome</keyword>
<dbReference type="InterPro" id="IPR036396">
    <property type="entry name" value="Cyt_P450_sf"/>
</dbReference>
<comment type="similarity">
    <text evidence="2">Belongs to the cytochrome P450 family.</text>
</comment>
<comment type="caution">
    <text evidence="3">The sequence shown here is derived from an EMBL/GenBank/DDBJ whole genome shotgun (WGS) entry which is preliminary data.</text>
</comment>
<organism evidence="3 4">
    <name type="scientific">Thlaspi arvense</name>
    <name type="common">Field penny-cress</name>
    <dbReference type="NCBI Taxonomy" id="13288"/>
    <lineage>
        <taxon>Eukaryota</taxon>
        <taxon>Viridiplantae</taxon>
        <taxon>Streptophyta</taxon>
        <taxon>Embryophyta</taxon>
        <taxon>Tracheophyta</taxon>
        <taxon>Spermatophyta</taxon>
        <taxon>Magnoliopsida</taxon>
        <taxon>eudicotyledons</taxon>
        <taxon>Gunneridae</taxon>
        <taxon>Pentapetalae</taxon>
        <taxon>rosids</taxon>
        <taxon>malvids</taxon>
        <taxon>Brassicales</taxon>
        <taxon>Brassicaceae</taxon>
        <taxon>Thlaspideae</taxon>
        <taxon>Thlaspi</taxon>
    </lineage>
</organism>
<keyword evidence="2" id="KW-0560">Oxidoreductase</keyword>
<keyword evidence="1 2" id="KW-0408">Iron</keyword>
<dbReference type="PROSITE" id="PS00086">
    <property type="entry name" value="CYTOCHROME_P450"/>
    <property type="match status" value="1"/>
</dbReference>
<dbReference type="GO" id="GO:0020037">
    <property type="term" value="F:heme binding"/>
    <property type="evidence" value="ECO:0007669"/>
    <property type="project" value="InterPro"/>
</dbReference>
<gene>
    <name evidence="3" type="ORF">TAV2_LOCUS11918</name>
</gene>
<comment type="cofactor">
    <cofactor evidence="1">
        <name>heme</name>
        <dbReference type="ChEBI" id="CHEBI:30413"/>
    </cofactor>
</comment>